<dbReference type="PANTHER" id="PTHR33639:SF2">
    <property type="entry name" value="DUF393 DOMAIN-CONTAINING PROTEIN"/>
    <property type="match status" value="1"/>
</dbReference>
<dbReference type="AlphaFoldDB" id="A0A9X4AFD3"/>
<gene>
    <name evidence="1" type="ORF">NC799_04175</name>
</gene>
<name>A0A9X4AFD3_9BACI</name>
<dbReference type="GO" id="GO:0015035">
    <property type="term" value="F:protein-disulfide reductase activity"/>
    <property type="evidence" value="ECO:0007669"/>
    <property type="project" value="InterPro"/>
</dbReference>
<comment type="caution">
    <text evidence="1">The sequence shown here is derived from an EMBL/GenBank/DDBJ whole genome shotgun (WGS) entry which is preliminary data.</text>
</comment>
<protein>
    <submittedName>
        <fullName evidence="1">Thiol-disulfide oxidoreductase DCC family protein</fullName>
    </submittedName>
</protein>
<accession>A0A9X4AFD3</accession>
<reference evidence="1" key="1">
    <citation type="submission" date="2022-06" db="EMBL/GenBank/DDBJ databases">
        <title>Aquibacillus sp. a new bacterium isolated from soil saline samples.</title>
        <authorList>
            <person name="Galisteo C."/>
            <person name="De La Haba R."/>
            <person name="Sanchez-Porro C."/>
            <person name="Ventosa A."/>
        </authorList>
    </citation>
    <scope>NUCLEOTIDE SEQUENCE</scope>
    <source>
        <strain evidence="1">3ASR75-54</strain>
    </source>
</reference>
<keyword evidence="2" id="KW-1185">Reference proteome</keyword>
<dbReference type="Proteomes" id="UP001145069">
    <property type="component" value="Unassembled WGS sequence"/>
</dbReference>
<dbReference type="EMBL" id="JAMQKC010000002">
    <property type="protein sequence ID" value="MDC3416110.1"/>
    <property type="molecule type" value="Genomic_DNA"/>
</dbReference>
<dbReference type="Pfam" id="PF04134">
    <property type="entry name" value="DCC1-like"/>
    <property type="match status" value="1"/>
</dbReference>
<evidence type="ECO:0000313" key="1">
    <source>
        <dbReference type="EMBL" id="MDC3416110.1"/>
    </source>
</evidence>
<dbReference type="PANTHER" id="PTHR33639">
    <property type="entry name" value="THIOL-DISULFIDE OXIDOREDUCTASE DCC"/>
    <property type="match status" value="1"/>
</dbReference>
<dbReference type="InterPro" id="IPR007263">
    <property type="entry name" value="DCC1-like"/>
</dbReference>
<organism evidence="1 2">
    <name type="scientific">Aquibacillus salsiterrae</name>
    <dbReference type="NCBI Taxonomy" id="2950439"/>
    <lineage>
        <taxon>Bacteria</taxon>
        <taxon>Bacillati</taxon>
        <taxon>Bacillota</taxon>
        <taxon>Bacilli</taxon>
        <taxon>Bacillales</taxon>
        <taxon>Bacillaceae</taxon>
        <taxon>Aquibacillus</taxon>
    </lineage>
</organism>
<dbReference type="InterPro" id="IPR052927">
    <property type="entry name" value="DCC_oxidoreductase"/>
</dbReference>
<sequence>MAPIVLFDGECHFCDKSVQFIITRDPTGYFKFASLQSNIGRQLLNQYNVPQDIDSLVLLDNNTYYLKSTAALRICSKLTGGWKFASVCFIIPKRIRDICYDSFAKNRYQWFGKKHECMLPTKKQRGRFL</sequence>
<proteinExistence type="predicted"/>
<evidence type="ECO:0000313" key="2">
    <source>
        <dbReference type="Proteomes" id="UP001145069"/>
    </source>
</evidence>
<dbReference type="RefSeq" id="WP_272445092.1">
    <property type="nucleotide sequence ID" value="NZ_JAMQKC010000002.1"/>
</dbReference>